<feature type="transmembrane region" description="Helical" evidence="5">
    <location>
        <begin position="233"/>
        <end position="255"/>
    </location>
</feature>
<accession>A0ABM0M699</accession>
<feature type="transmembrane region" description="Helical" evidence="5">
    <location>
        <begin position="416"/>
        <end position="436"/>
    </location>
</feature>
<dbReference type="RefSeq" id="XP_006815540.1">
    <property type="nucleotide sequence ID" value="XM_006815477.1"/>
</dbReference>
<dbReference type="InterPro" id="IPR005828">
    <property type="entry name" value="MFS_sugar_transport-like"/>
</dbReference>
<gene>
    <name evidence="8" type="primary">LOC100377117</name>
</gene>
<feature type="transmembrane region" description="Helical" evidence="5">
    <location>
        <begin position="21"/>
        <end position="43"/>
    </location>
</feature>
<comment type="subcellular location">
    <subcellularLocation>
        <location evidence="1">Membrane</location>
        <topology evidence="1">Multi-pass membrane protein</topology>
    </subcellularLocation>
</comment>
<keyword evidence="7" id="KW-1185">Reference proteome</keyword>
<dbReference type="SUPFAM" id="SSF103473">
    <property type="entry name" value="MFS general substrate transporter"/>
    <property type="match status" value="1"/>
</dbReference>
<evidence type="ECO:0000256" key="4">
    <source>
        <dbReference type="ARBA" id="ARBA00023136"/>
    </source>
</evidence>
<dbReference type="CDD" id="cd17317">
    <property type="entry name" value="MFS_SLC22"/>
    <property type="match status" value="1"/>
</dbReference>
<dbReference type="InterPro" id="IPR020846">
    <property type="entry name" value="MFS_dom"/>
</dbReference>
<name>A0ABM0M699_SACKO</name>
<dbReference type="InterPro" id="IPR005829">
    <property type="entry name" value="Sugar_transporter_CS"/>
</dbReference>
<feature type="transmembrane region" description="Helical" evidence="5">
    <location>
        <begin position="261"/>
        <end position="279"/>
    </location>
</feature>
<protein>
    <submittedName>
        <fullName evidence="8">Organic cation transporter protein-like</fullName>
    </submittedName>
</protein>
<evidence type="ECO:0000259" key="6">
    <source>
        <dbReference type="PROSITE" id="PS50850"/>
    </source>
</evidence>
<dbReference type="InterPro" id="IPR036259">
    <property type="entry name" value="MFS_trans_sf"/>
</dbReference>
<evidence type="ECO:0000313" key="8">
    <source>
        <dbReference type="RefSeq" id="XP_006815540.1"/>
    </source>
</evidence>
<sequence>MRLEFDEVLIHLGDFGRYQKLVYSLLCFCMIPSCILILSPAFISADVPHVCKISTELLSKNNATVGMYIPYEMNDNRCQPSSCSRYDLHTRNMNESIDYTTRNNITCKTKWATMACDNGWSFDIANHRSSIATEWELVCDRAWLREVATSMLYIGVLAGTLVVSPLSDRYGRRLCIFIALPCNILFGLCSAFAPSFPLFLVSQLLLGGTFVGIYIITYSYVLEWIGPSCRAFVCNSVVVFYSFAYMALAGLAYLIRDWRQLSLVLCIPQVFMLAYFWCIPESPRWLMSRGDIKEAEVIILKAARVNKADISPLLPKLRQYYEEERNSRLEAERMETKKKHLNFLDLIRTPILRKRCVNIFCHCHHRTSISLVYYGVSLNTSTLPGDEYLLFFLAGVMEVPACFLAIYLVDRFGRTIPLSAFFAIAGVGCIGCQLFPEDLNYLSIGVAMIGKLGASAAFWTAYMHTSELLPTVLRTTGLGAASCFGRLGSILAPFVQLLSSTWKPLPFIIYGCVSFAAGAMILLLPETKGQPLPNTIEDIEYSSGSKSDVTSTFEEKDGKRVMWLSLVDLNYTSDVENMKPTIL</sequence>
<feature type="transmembrane region" description="Helical" evidence="5">
    <location>
        <begin position="475"/>
        <end position="495"/>
    </location>
</feature>
<dbReference type="PROSITE" id="PS50850">
    <property type="entry name" value="MFS"/>
    <property type="match status" value="1"/>
</dbReference>
<keyword evidence="4 5" id="KW-0472">Membrane</keyword>
<dbReference type="Gene3D" id="1.20.1250.20">
    <property type="entry name" value="MFS general substrate transporter like domains"/>
    <property type="match status" value="1"/>
</dbReference>
<dbReference type="Pfam" id="PF00083">
    <property type="entry name" value="Sugar_tr"/>
    <property type="match status" value="1"/>
</dbReference>
<feature type="domain" description="Major facilitator superfamily (MFS) profile" evidence="6">
    <location>
        <begin position="84"/>
        <end position="528"/>
    </location>
</feature>
<proteinExistence type="predicted"/>
<evidence type="ECO:0000256" key="1">
    <source>
        <dbReference type="ARBA" id="ARBA00004141"/>
    </source>
</evidence>
<feature type="transmembrane region" description="Helical" evidence="5">
    <location>
        <begin position="507"/>
        <end position="524"/>
    </location>
</feature>
<dbReference type="GeneID" id="100377117"/>
<keyword evidence="3 5" id="KW-1133">Transmembrane helix</keyword>
<dbReference type="PROSITE" id="PS00216">
    <property type="entry name" value="SUGAR_TRANSPORT_1"/>
    <property type="match status" value="1"/>
</dbReference>
<feature type="transmembrane region" description="Helical" evidence="5">
    <location>
        <begin position="174"/>
        <end position="193"/>
    </location>
</feature>
<evidence type="ECO:0000256" key="3">
    <source>
        <dbReference type="ARBA" id="ARBA00022989"/>
    </source>
</evidence>
<evidence type="ECO:0000256" key="2">
    <source>
        <dbReference type="ARBA" id="ARBA00022692"/>
    </source>
</evidence>
<reference evidence="8" key="1">
    <citation type="submission" date="2025-08" db="UniProtKB">
        <authorList>
            <consortium name="RefSeq"/>
        </authorList>
    </citation>
    <scope>IDENTIFICATION</scope>
    <source>
        <tissue evidence="8">Testes</tissue>
    </source>
</reference>
<feature type="transmembrane region" description="Helical" evidence="5">
    <location>
        <begin position="442"/>
        <end position="463"/>
    </location>
</feature>
<dbReference type="Proteomes" id="UP000694865">
    <property type="component" value="Unplaced"/>
</dbReference>
<feature type="transmembrane region" description="Helical" evidence="5">
    <location>
        <begin position="150"/>
        <end position="167"/>
    </location>
</feature>
<feature type="transmembrane region" description="Helical" evidence="5">
    <location>
        <begin position="388"/>
        <end position="409"/>
    </location>
</feature>
<dbReference type="PANTHER" id="PTHR24064">
    <property type="entry name" value="SOLUTE CARRIER FAMILY 22 MEMBER"/>
    <property type="match status" value="1"/>
</dbReference>
<evidence type="ECO:0000313" key="7">
    <source>
        <dbReference type="Proteomes" id="UP000694865"/>
    </source>
</evidence>
<evidence type="ECO:0000256" key="5">
    <source>
        <dbReference type="SAM" id="Phobius"/>
    </source>
</evidence>
<keyword evidence="2 5" id="KW-0812">Transmembrane</keyword>
<organism evidence="7 8">
    <name type="scientific">Saccoglossus kowalevskii</name>
    <name type="common">Acorn worm</name>
    <dbReference type="NCBI Taxonomy" id="10224"/>
    <lineage>
        <taxon>Eukaryota</taxon>
        <taxon>Metazoa</taxon>
        <taxon>Hemichordata</taxon>
        <taxon>Enteropneusta</taxon>
        <taxon>Harrimaniidae</taxon>
        <taxon>Saccoglossus</taxon>
    </lineage>
</organism>
<feature type="transmembrane region" description="Helical" evidence="5">
    <location>
        <begin position="199"/>
        <end position="221"/>
    </location>
</feature>